<dbReference type="KEGG" id="sva:SVA_1738"/>
<dbReference type="GO" id="GO:0005980">
    <property type="term" value="P:glycogen catabolic process"/>
    <property type="evidence" value="ECO:0007669"/>
    <property type="project" value="InterPro"/>
</dbReference>
<dbReference type="Pfam" id="PF06202">
    <property type="entry name" value="GDE_C"/>
    <property type="match status" value="1"/>
</dbReference>
<name>A0A1B4V6S8_9GAMM</name>
<dbReference type="InterPro" id="IPR008928">
    <property type="entry name" value="6-hairpin_glycosidase_sf"/>
</dbReference>
<dbReference type="Pfam" id="PF12439">
    <property type="entry name" value="GDE_N"/>
    <property type="match status" value="1"/>
</dbReference>
<dbReference type="AlphaFoldDB" id="A0A1B4V6S8"/>
<proteinExistence type="predicted"/>
<dbReference type="GO" id="GO:0004134">
    <property type="term" value="F:4-alpha-glucanotransferase activity"/>
    <property type="evidence" value="ECO:0007669"/>
    <property type="project" value="InterPro"/>
</dbReference>
<dbReference type="GO" id="GO:0004135">
    <property type="term" value="F:amylo-alpha-1,6-glucosidase activity"/>
    <property type="evidence" value="ECO:0007669"/>
    <property type="project" value="InterPro"/>
</dbReference>
<dbReference type="NCBIfam" id="TIGR01561">
    <property type="entry name" value="gde_arch"/>
    <property type="match status" value="1"/>
</dbReference>
<feature type="domain" description="Glycogen debranching enzyme C-terminal" evidence="1">
    <location>
        <begin position="304"/>
        <end position="671"/>
    </location>
</feature>
<dbReference type="PANTHER" id="PTHR10569:SF2">
    <property type="entry name" value="GLYCOGEN DEBRANCHING ENZYME"/>
    <property type="match status" value="1"/>
</dbReference>
<evidence type="ECO:0000259" key="1">
    <source>
        <dbReference type="Pfam" id="PF06202"/>
    </source>
</evidence>
<organism evidence="3 4">
    <name type="scientific">Sulfurifustis variabilis</name>
    <dbReference type="NCBI Taxonomy" id="1675686"/>
    <lineage>
        <taxon>Bacteria</taxon>
        <taxon>Pseudomonadati</taxon>
        <taxon>Pseudomonadota</taxon>
        <taxon>Gammaproteobacteria</taxon>
        <taxon>Acidiferrobacterales</taxon>
        <taxon>Acidiferrobacteraceae</taxon>
        <taxon>Sulfurifustis</taxon>
    </lineage>
</organism>
<dbReference type="InterPro" id="IPR006451">
    <property type="entry name" value="Glycogen_debranch_arc"/>
</dbReference>
<gene>
    <name evidence="3" type="ORF">SVA_1738</name>
</gene>
<dbReference type="InterPro" id="IPR024742">
    <property type="entry name" value="Glycogen_debranch_N"/>
</dbReference>
<dbReference type="InterPro" id="IPR012341">
    <property type="entry name" value="6hp_glycosidase-like_sf"/>
</dbReference>
<dbReference type="FunFam" id="1.50.10.10:FF:000073">
    <property type="entry name" value="Glycogen debranching enzyme, hypothetical (TreX-like)"/>
    <property type="match status" value="1"/>
</dbReference>
<dbReference type="RefSeq" id="WP_096460821.1">
    <property type="nucleotide sequence ID" value="NZ_AP014936.1"/>
</dbReference>
<dbReference type="SUPFAM" id="SSF48208">
    <property type="entry name" value="Six-hairpin glycosidases"/>
    <property type="match status" value="1"/>
</dbReference>
<evidence type="ECO:0000259" key="2">
    <source>
        <dbReference type="Pfam" id="PF12439"/>
    </source>
</evidence>
<protein>
    <submittedName>
        <fullName evidence="3">Glycogen debranching protein</fullName>
    </submittedName>
</protein>
<sequence length="678" mass="76440">MSDAPHVFRRPDSGWKAEDLLSREWLVTNGLGGYASGTIAGVHTRAYHGFLTAALPAPLGRLLMLKQLSEQVRAGDDAHPLIDQAAIFGGKGALPEPAHLKEFRLETGLPVWRFDTPVATLERRVCMPHGQNTVYVAYRVIDADGPVRLTVRPWIHFRSTDNPSRPDPARGYSLRVFDNRYEINAEPDFPALRLLLRGDDPRFVVDGGMRREVYLAIEAERGYEPRRMLWSPGWFAIDLARGQEAALIASSEPWNAMSALSPDEAHRYEQDRRRRLLELADARVRSSPVASLVLAADQFLVAPAGRVRDAIRANAEGDQVRSVIAGYHWFGDWGRDTMISLEGLTLVTGRHTEAGWILRTFQHYVRDGLIPNMFPEGEEEGLYHTADATLWFFQALDRYLAHTDDRGTLRRLLPTLVDIVGQHLAGTRFGIGVDRNDGLLRQGAEGYQLTWMDAKVEDWVVTPRRGKAVEINALWYNALRLLAGWLRDEARTEEAAALEEHAARARRAFNARFWYAQGGYLYDVVDGERGDDTACRPNQLFAFTLRHPVLARERWAPVLDVVRERLLTPVGLRSLAPDQPGYKARYFGDLRARDAAYHQGTVWAWLIGPFVDAWLAVRPDDRDGARRCLEGLLPHLDDACIGSISEIFDAEEPYAPRGCVSQAWSVAEMLRAWVRTQT</sequence>
<dbReference type="PANTHER" id="PTHR10569">
    <property type="entry name" value="GLYCOGEN DEBRANCHING ENZYME"/>
    <property type="match status" value="1"/>
</dbReference>
<dbReference type="InterPro" id="IPR010401">
    <property type="entry name" value="AGL/Gdb1"/>
</dbReference>
<feature type="domain" description="Glycogen debranching enzyme bacterial and archaeal type N-terminal" evidence="2">
    <location>
        <begin position="23"/>
        <end position="245"/>
    </location>
</feature>
<accession>A0A1B4V6S8</accession>
<dbReference type="InterPro" id="IPR032790">
    <property type="entry name" value="GDE_C"/>
</dbReference>
<evidence type="ECO:0000313" key="4">
    <source>
        <dbReference type="Proteomes" id="UP000218899"/>
    </source>
</evidence>
<evidence type="ECO:0000313" key="3">
    <source>
        <dbReference type="EMBL" id="BAU48292.1"/>
    </source>
</evidence>
<dbReference type="OrthoDB" id="9761875at2"/>
<dbReference type="Gene3D" id="1.50.10.10">
    <property type="match status" value="1"/>
</dbReference>
<reference evidence="3 4" key="1">
    <citation type="submission" date="2015-08" db="EMBL/GenBank/DDBJ databases">
        <title>Complete genome sequence of Sulfurifustis variabilis.</title>
        <authorList>
            <person name="Miura A."/>
            <person name="Kojima H."/>
            <person name="Fukui M."/>
        </authorList>
    </citation>
    <scope>NUCLEOTIDE SEQUENCE [LARGE SCALE GENOMIC DNA]</scope>
    <source>
        <strain evidence="4">skN76</strain>
    </source>
</reference>
<keyword evidence="4" id="KW-1185">Reference proteome</keyword>
<dbReference type="EMBL" id="AP014936">
    <property type="protein sequence ID" value="BAU48292.1"/>
    <property type="molecule type" value="Genomic_DNA"/>
</dbReference>
<dbReference type="Proteomes" id="UP000218899">
    <property type="component" value="Chromosome"/>
</dbReference>